<name>A0A7D9EW91_PARCT</name>
<keyword evidence="3" id="KW-1185">Reference proteome</keyword>
<evidence type="ECO:0000313" key="2">
    <source>
        <dbReference type="EMBL" id="CAB4018766.1"/>
    </source>
</evidence>
<gene>
    <name evidence="2" type="ORF">PACLA_8A018581</name>
</gene>
<proteinExistence type="predicted"/>
<evidence type="ECO:0000256" key="1">
    <source>
        <dbReference type="SAM" id="MobiDB-lite"/>
    </source>
</evidence>
<dbReference type="EMBL" id="CACRXK020010157">
    <property type="protein sequence ID" value="CAB4018766.1"/>
    <property type="molecule type" value="Genomic_DNA"/>
</dbReference>
<organism evidence="2 3">
    <name type="scientific">Paramuricea clavata</name>
    <name type="common">Red gorgonian</name>
    <name type="synonym">Violescent sea-whip</name>
    <dbReference type="NCBI Taxonomy" id="317549"/>
    <lineage>
        <taxon>Eukaryota</taxon>
        <taxon>Metazoa</taxon>
        <taxon>Cnidaria</taxon>
        <taxon>Anthozoa</taxon>
        <taxon>Octocorallia</taxon>
        <taxon>Malacalcyonacea</taxon>
        <taxon>Plexauridae</taxon>
        <taxon>Paramuricea</taxon>
    </lineage>
</organism>
<comment type="caution">
    <text evidence="2">The sequence shown here is derived from an EMBL/GenBank/DDBJ whole genome shotgun (WGS) entry which is preliminary data.</text>
</comment>
<feature type="compositionally biased region" description="Polar residues" evidence="1">
    <location>
        <begin position="41"/>
        <end position="52"/>
    </location>
</feature>
<dbReference type="AlphaFoldDB" id="A0A7D9EW91"/>
<dbReference type="Proteomes" id="UP001152795">
    <property type="component" value="Unassembled WGS sequence"/>
</dbReference>
<accession>A0A7D9EW91</accession>
<reference evidence="2" key="1">
    <citation type="submission" date="2020-04" db="EMBL/GenBank/DDBJ databases">
        <authorList>
            <person name="Alioto T."/>
            <person name="Alioto T."/>
            <person name="Gomez Garrido J."/>
        </authorList>
    </citation>
    <scope>NUCLEOTIDE SEQUENCE</scope>
    <source>
        <strain evidence="2">A484AB</strain>
    </source>
</reference>
<feature type="region of interest" description="Disordered" evidence="1">
    <location>
        <begin position="32"/>
        <end position="69"/>
    </location>
</feature>
<evidence type="ECO:0000313" key="3">
    <source>
        <dbReference type="Proteomes" id="UP001152795"/>
    </source>
</evidence>
<sequence length="69" mass="7931">MAEERQGRIPNVQDFDNCSVYLKRGDQFTAFDSSQTREENTSQGGSVQQFTSLPEELNSRFRIPRTQNS</sequence>
<protein>
    <submittedName>
        <fullName evidence="2">Uncharacterized protein</fullName>
    </submittedName>
</protein>
<feature type="non-terminal residue" evidence="2">
    <location>
        <position position="69"/>
    </location>
</feature>